<sequence>MKPPKKDFVHTCGPRWRELVTRGALGALSAGGAAVSAGWAGAGACGALAAAARALRRPQPVACAALSARAAAAARLATALHWRRALLPPATEECAAALREVARALTAAGLVARRSAISLEELAWRPHVSGTDGVSNRVLKLLSETSIRLLVTTFNAGLSKSHFPSVWKTAEMIKQPQTLSTSINALLALADDPDPKLQINWKRLYRLSPSTPSTVRQGDAVTVETSSIN</sequence>
<dbReference type="EMBL" id="CM046131">
    <property type="protein sequence ID" value="KAI8430457.1"/>
    <property type="molecule type" value="Genomic_DNA"/>
</dbReference>
<gene>
    <name evidence="1" type="ORF">MSG28_000728</name>
</gene>
<proteinExistence type="predicted"/>
<evidence type="ECO:0000313" key="2">
    <source>
        <dbReference type="Proteomes" id="UP001064048"/>
    </source>
</evidence>
<keyword evidence="2" id="KW-1185">Reference proteome</keyword>
<comment type="caution">
    <text evidence="1">The sequence shown here is derived from an EMBL/GenBank/DDBJ whole genome shotgun (WGS) entry which is preliminary data.</text>
</comment>
<organism evidence="1 2">
    <name type="scientific">Choristoneura fumiferana</name>
    <name type="common">Spruce budworm moth</name>
    <name type="synonym">Archips fumiferana</name>
    <dbReference type="NCBI Taxonomy" id="7141"/>
    <lineage>
        <taxon>Eukaryota</taxon>
        <taxon>Metazoa</taxon>
        <taxon>Ecdysozoa</taxon>
        <taxon>Arthropoda</taxon>
        <taxon>Hexapoda</taxon>
        <taxon>Insecta</taxon>
        <taxon>Pterygota</taxon>
        <taxon>Neoptera</taxon>
        <taxon>Endopterygota</taxon>
        <taxon>Lepidoptera</taxon>
        <taxon>Glossata</taxon>
        <taxon>Ditrysia</taxon>
        <taxon>Tortricoidea</taxon>
        <taxon>Tortricidae</taxon>
        <taxon>Tortricinae</taxon>
        <taxon>Choristoneura</taxon>
    </lineage>
</organism>
<protein>
    <submittedName>
        <fullName evidence="1">Uncharacterized protein</fullName>
    </submittedName>
</protein>
<evidence type="ECO:0000313" key="1">
    <source>
        <dbReference type="EMBL" id="KAI8430457.1"/>
    </source>
</evidence>
<accession>A0ACC0K2I0</accession>
<dbReference type="Proteomes" id="UP001064048">
    <property type="component" value="Chromosome Z"/>
</dbReference>
<name>A0ACC0K2I0_CHOFU</name>
<reference evidence="1 2" key="1">
    <citation type="journal article" date="2022" name="Genome Biol. Evol.">
        <title>The Spruce Budworm Genome: Reconstructing the Evolutionary History of Antifreeze Proteins.</title>
        <authorList>
            <person name="Beliveau C."/>
            <person name="Gagne P."/>
            <person name="Picq S."/>
            <person name="Vernygora O."/>
            <person name="Keeling C.I."/>
            <person name="Pinkney K."/>
            <person name="Doucet D."/>
            <person name="Wen F."/>
            <person name="Johnston J.S."/>
            <person name="Maaroufi H."/>
            <person name="Boyle B."/>
            <person name="Laroche J."/>
            <person name="Dewar K."/>
            <person name="Juretic N."/>
            <person name="Blackburn G."/>
            <person name="Nisole A."/>
            <person name="Brunet B."/>
            <person name="Brandao M."/>
            <person name="Lumley L."/>
            <person name="Duan J."/>
            <person name="Quan G."/>
            <person name="Lucarotti C.J."/>
            <person name="Roe A.D."/>
            <person name="Sperling F.A.H."/>
            <person name="Levesque R.C."/>
            <person name="Cusson M."/>
        </authorList>
    </citation>
    <scope>NUCLEOTIDE SEQUENCE [LARGE SCALE GENOMIC DNA]</scope>
    <source>
        <strain evidence="1">Glfc:IPQL:Cfum</strain>
    </source>
</reference>